<keyword evidence="3" id="KW-1185">Reference proteome</keyword>
<evidence type="ECO:0000313" key="2">
    <source>
        <dbReference type="EMBL" id="MFC6092485.1"/>
    </source>
</evidence>
<dbReference type="Proteomes" id="UP001596220">
    <property type="component" value="Unassembled WGS sequence"/>
</dbReference>
<dbReference type="RefSeq" id="WP_380638771.1">
    <property type="nucleotide sequence ID" value="NZ_JBHSQO010000029.1"/>
</dbReference>
<feature type="chain" id="PRO_5045574912" evidence="1">
    <location>
        <begin position="36"/>
        <end position="172"/>
    </location>
</feature>
<reference evidence="3" key="1">
    <citation type="journal article" date="2019" name="Int. J. Syst. Evol. Microbiol.">
        <title>The Global Catalogue of Microorganisms (GCM) 10K type strain sequencing project: providing services to taxonomists for standard genome sequencing and annotation.</title>
        <authorList>
            <consortium name="The Broad Institute Genomics Platform"/>
            <consortium name="The Broad Institute Genome Sequencing Center for Infectious Disease"/>
            <person name="Wu L."/>
            <person name="Ma J."/>
        </authorList>
    </citation>
    <scope>NUCLEOTIDE SEQUENCE [LARGE SCALE GENOMIC DNA]</scope>
    <source>
        <strain evidence="3">CGMCC 4.7246</strain>
    </source>
</reference>
<name>A0ABW1PA72_9PSEU</name>
<protein>
    <submittedName>
        <fullName evidence="2">Uncharacterized protein</fullName>
    </submittedName>
</protein>
<dbReference type="EMBL" id="JBHSQO010000029">
    <property type="protein sequence ID" value="MFC6092485.1"/>
    <property type="molecule type" value="Genomic_DNA"/>
</dbReference>
<accession>A0ABW1PA72</accession>
<keyword evidence="1" id="KW-0732">Signal</keyword>
<feature type="signal peptide" evidence="1">
    <location>
        <begin position="1"/>
        <end position="35"/>
    </location>
</feature>
<evidence type="ECO:0000256" key="1">
    <source>
        <dbReference type="SAM" id="SignalP"/>
    </source>
</evidence>
<evidence type="ECO:0000313" key="3">
    <source>
        <dbReference type="Proteomes" id="UP001596220"/>
    </source>
</evidence>
<gene>
    <name evidence="2" type="ORF">ACFP3R_24700</name>
</gene>
<sequence>MGRILERRPAALLARVAAFVLAASAVVALGPVAQAGTDGPRSVVTKSAVRLAASDVSAQAANTITRGAWSCTLTVSNPLRWYGGSGGGVQGAGWLNCSHVMPQLEIFVGVVRNNALVNLVTDYDTSTIQVNTVSSVSPYIRASYLTAAIGYVEWPDGVITEFPELQTPAFTI</sequence>
<proteinExistence type="predicted"/>
<organism evidence="2 3">
    <name type="scientific">Saccharothrix lopnurensis</name>
    <dbReference type="NCBI Taxonomy" id="1670621"/>
    <lineage>
        <taxon>Bacteria</taxon>
        <taxon>Bacillati</taxon>
        <taxon>Actinomycetota</taxon>
        <taxon>Actinomycetes</taxon>
        <taxon>Pseudonocardiales</taxon>
        <taxon>Pseudonocardiaceae</taxon>
        <taxon>Saccharothrix</taxon>
    </lineage>
</organism>
<comment type="caution">
    <text evidence="2">The sequence shown here is derived from an EMBL/GenBank/DDBJ whole genome shotgun (WGS) entry which is preliminary data.</text>
</comment>